<feature type="domain" description="DUF6598" evidence="1">
    <location>
        <begin position="1"/>
        <end position="117"/>
    </location>
</feature>
<dbReference type="Pfam" id="PF20241">
    <property type="entry name" value="DUF6598"/>
    <property type="match status" value="1"/>
</dbReference>
<proteinExistence type="predicted"/>
<keyword evidence="3" id="KW-1185">Reference proteome</keyword>
<dbReference type="PANTHER" id="PTHR33065">
    <property type="entry name" value="OS07G0486400 PROTEIN"/>
    <property type="match status" value="1"/>
</dbReference>
<accession>A0AAV5BWB7</accession>
<dbReference type="Proteomes" id="UP001054889">
    <property type="component" value="Unassembled WGS sequence"/>
</dbReference>
<dbReference type="EMBL" id="BQKI01000002">
    <property type="protein sequence ID" value="GJM89772.1"/>
    <property type="molecule type" value="Genomic_DNA"/>
</dbReference>
<evidence type="ECO:0000313" key="3">
    <source>
        <dbReference type="Proteomes" id="UP001054889"/>
    </source>
</evidence>
<organism evidence="2 3">
    <name type="scientific">Eleusine coracana subsp. coracana</name>
    <dbReference type="NCBI Taxonomy" id="191504"/>
    <lineage>
        <taxon>Eukaryota</taxon>
        <taxon>Viridiplantae</taxon>
        <taxon>Streptophyta</taxon>
        <taxon>Embryophyta</taxon>
        <taxon>Tracheophyta</taxon>
        <taxon>Spermatophyta</taxon>
        <taxon>Magnoliopsida</taxon>
        <taxon>Liliopsida</taxon>
        <taxon>Poales</taxon>
        <taxon>Poaceae</taxon>
        <taxon>PACMAD clade</taxon>
        <taxon>Chloridoideae</taxon>
        <taxon>Cynodonteae</taxon>
        <taxon>Eleusininae</taxon>
        <taxon>Eleusine</taxon>
    </lineage>
</organism>
<sequence>MLTLTGPGRGLAVTSHMSIEIHLKIKCDGDKDFSKGLIEHYGTSIVHTKEIVTQLLTSWMSTVQLVYTNVPSALEATIAINVLKGPCEFFTGKVIAWTSGNDNHIILHDSQAADIRTAIGEG</sequence>
<name>A0AAV5BWB7_ELECO</name>
<protein>
    <recommendedName>
        <fullName evidence="1">DUF6598 domain-containing protein</fullName>
    </recommendedName>
</protein>
<reference evidence="2" key="2">
    <citation type="submission" date="2021-12" db="EMBL/GenBank/DDBJ databases">
        <title>Resequencing data analysis of finger millet.</title>
        <authorList>
            <person name="Hatakeyama M."/>
            <person name="Aluri S."/>
            <person name="Balachadran M.T."/>
            <person name="Sivarajan S.R."/>
            <person name="Poveda L."/>
            <person name="Shimizu-Inatsugi R."/>
            <person name="Schlapbach R."/>
            <person name="Sreeman S.M."/>
            <person name="Shimizu K.K."/>
        </authorList>
    </citation>
    <scope>NUCLEOTIDE SEQUENCE</scope>
</reference>
<dbReference type="PANTHER" id="PTHR33065:SF88">
    <property type="entry name" value="OS11G0104220 PROTEIN"/>
    <property type="match status" value="1"/>
</dbReference>
<dbReference type="AlphaFoldDB" id="A0AAV5BWB7"/>
<gene>
    <name evidence="2" type="primary">ga05991</name>
    <name evidence="2" type="ORF">PR202_ga05991</name>
</gene>
<reference evidence="2" key="1">
    <citation type="journal article" date="2018" name="DNA Res.">
        <title>Multiple hybrid de novo genome assembly of finger millet, an orphan allotetraploid crop.</title>
        <authorList>
            <person name="Hatakeyama M."/>
            <person name="Aluri S."/>
            <person name="Balachadran M.T."/>
            <person name="Sivarajan S.R."/>
            <person name="Patrignani A."/>
            <person name="Gruter S."/>
            <person name="Poveda L."/>
            <person name="Shimizu-Inatsugi R."/>
            <person name="Baeten J."/>
            <person name="Francoijs K.J."/>
            <person name="Nataraja K.N."/>
            <person name="Reddy Y.A.N."/>
            <person name="Phadnis S."/>
            <person name="Ravikumar R.L."/>
            <person name="Schlapbach R."/>
            <person name="Sreeman S.M."/>
            <person name="Shimizu K.K."/>
        </authorList>
    </citation>
    <scope>NUCLEOTIDE SEQUENCE</scope>
</reference>
<dbReference type="InterPro" id="IPR046533">
    <property type="entry name" value="DUF6598"/>
</dbReference>
<evidence type="ECO:0000259" key="1">
    <source>
        <dbReference type="Pfam" id="PF20241"/>
    </source>
</evidence>
<evidence type="ECO:0000313" key="2">
    <source>
        <dbReference type="EMBL" id="GJM89772.1"/>
    </source>
</evidence>
<comment type="caution">
    <text evidence="2">The sequence shown here is derived from an EMBL/GenBank/DDBJ whole genome shotgun (WGS) entry which is preliminary data.</text>
</comment>